<gene>
    <name evidence="1" type="ORF">OUZ56_032897</name>
</gene>
<accession>A0ABR0B9V1</accession>
<name>A0ABR0B9V1_9CRUS</name>
<organism evidence="1 2">
    <name type="scientific">Daphnia magna</name>
    <dbReference type="NCBI Taxonomy" id="35525"/>
    <lineage>
        <taxon>Eukaryota</taxon>
        <taxon>Metazoa</taxon>
        <taxon>Ecdysozoa</taxon>
        <taxon>Arthropoda</taxon>
        <taxon>Crustacea</taxon>
        <taxon>Branchiopoda</taxon>
        <taxon>Diplostraca</taxon>
        <taxon>Cladocera</taxon>
        <taxon>Anomopoda</taxon>
        <taxon>Daphniidae</taxon>
        <taxon>Daphnia</taxon>
    </lineage>
</organism>
<comment type="caution">
    <text evidence="1">The sequence shown here is derived from an EMBL/GenBank/DDBJ whole genome shotgun (WGS) entry which is preliminary data.</text>
</comment>
<sequence>MVLNLSTGITIPFAVSPIIYLVVDCLKTVSTRTESCPTAPYPSTSILSVQILLVETVNLSNSAIILIITTMNGGKGLTKFHFVAQLPIAFVYPTPLDEIAFVRRSTFQYTGHSGIARMGLGYVTASRILCVLPCGSGLTTGSLGPSNA</sequence>
<keyword evidence="2" id="KW-1185">Reference proteome</keyword>
<dbReference type="Proteomes" id="UP001234178">
    <property type="component" value="Unassembled WGS sequence"/>
</dbReference>
<dbReference type="EMBL" id="JAOYFB010000042">
    <property type="protein sequence ID" value="KAK4045361.1"/>
    <property type="molecule type" value="Genomic_DNA"/>
</dbReference>
<evidence type="ECO:0000313" key="1">
    <source>
        <dbReference type="EMBL" id="KAK4045361.1"/>
    </source>
</evidence>
<reference evidence="1 2" key="1">
    <citation type="journal article" date="2023" name="Nucleic Acids Res.">
        <title>The hologenome of Daphnia magna reveals possible DNA methylation and microbiome-mediated evolution of the host genome.</title>
        <authorList>
            <person name="Chaturvedi A."/>
            <person name="Li X."/>
            <person name="Dhandapani V."/>
            <person name="Marshall H."/>
            <person name="Kissane S."/>
            <person name="Cuenca-Cambronero M."/>
            <person name="Asole G."/>
            <person name="Calvet F."/>
            <person name="Ruiz-Romero M."/>
            <person name="Marangio P."/>
            <person name="Guigo R."/>
            <person name="Rago D."/>
            <person name="Mirbahai L."/>
            <person name="Eastwood N."/>
            <person name="Colbourne J.K."/>
            <person name="Zhou J."/>
            <person name="Mallon E."/>
            <person name="Orsini L."/>
        </authorList>
    </citation>
    <scope>NUCLEOTIDE SEQUENCE [LARGE SCALE GENOMIC DNA]</scope>
    <source>
        <strain evidence="1">LRV0_1</strain>
    </source>
</reference>
<evidence type="ECO:0000313" key="2">
    <source>
        <dbReference type="Proteomes" id="UP001234178"/>
    </source>
</evidence>
<protein>
    <submittedName>
        <fullName evidence="1">Uncharacterized protein</fullName>
    </submittedName>
</protein>
<proteinExistence type="predicted"/>